<dbReference type="RefSeq" id="XP_043050377.1">
    <property type="nucleotide sequence ID" value="XM_043194626.1"/>
</dbReference>
<gene>
    <name evidence="1" type="ORF">KQ657_003932</name>
</gene>
<dbReference type="GeneID" id="66117306"/>
<protein>
    <submittedName>
        <fullName evidence="1">Uncharacterized protein</fullName>
    </submittedName>
</protein>
<dbReference type="AlphaFoldDB" id="A0A9P7VBT1"/>
<reference evidence="1" key="1">
    <citation type="submission" date="2021-03" db="EMBL/GenBank/DDBJ databases">
        <authorList>
            <person name="Palmer J.M."/>
        </authorList>
    </citation>
    <scope>NUCLEOTIDE SEQUENCE</scope>
    <source>
        <strain evidence="1">ARV_011</strain>
    </source>
</reference>
<dbReference type="OrthoDB" id="4095746at2759"/>
<keyword evidence="2" id="KW-1185">Reference proteome</keyword>
<comment type="caution">
    <text evidence="1">The sequence shown here is derived from an EMBL/GenBank/DDBJ whole genome shotgun (WGS) entry which is preliminary data.</text>
</comment>
<feature type="non-terminal residue" evidence="1">
    <location>
        <position position="1"/>
    </location>
</feature>
<dbReference type="EMBL" id="JAHMUF010000005">
    <property type="protein sequence ID" value="KAG7194830.1"/>
    <property type="molecule type" value="Genomic_DNA"/>
</dbReference>
<accession>A0A9P7VBT1</accession>
<proteinExistence type="predicted"/>
<sequence length="172" mass="19019">NFPVSVMNGVTSEGGLVSLTFKSVTCADLVENLDVMKSALVPGLTRDTRIRDDDIDYSARIAKLQAELAQMREAKSSNEIGLDITNKTEKILAEKYITTGGKGYFESTINEGISVEKFEDVKDIDLGPYQRVTELIPEDIIVDEIESTMEPTEVKLQPTEIAKTEIVTTELE</sequence>
<dbReference type="Proteomes" id="UP000790833">
    <property type="component" value="Unassembled WGS sequence"/>
</dbReference>
<organism evidence="1 2">
    <name type="scientific">Scheffersomyces spartinae</name>
    <dbReference type="NCBI Taxonomy" id="45513"/>
    <lineage>
        <taxon>Eukaryota</taxon>
        <taxon>Fungi</taxon>
        <taxon>Dikarya</taxon>
        <taxon>Ascomycota</taxon>
        <taxon>Saccharomycotina</taxon>
        <taxon>Pichiomycetes</taxon>
        <taxon>Debaryomycetaceae</taxon>
        <taxon>Scheffersomyces</taxon>
    </lineage>
</organism>
<evidence type="ECO:0000313" key="1">
    <source>
        <dbReference type="EMBL" id="KAG7194830.1"/>
    </source>
</evidence>
<name>A0A9P7VBT1_9ASCO</name>
<evidence type="ECO:0000313" key="2">
    <source>
        <dbReference type="Proteomes" id="UP000790833"/>
    </source>
</evidence>